<keyword evidence="1" id="KW-0175">Coiled coil</keyword>
<proteinExistence type="predicted"/>
<protein>
    <submittedName>
        <fullName evidence="2">Uncharacterized protein</fullName>
    </submittedName>
</protein>
<organism evidence="2">
    <name type="scientific">Alexandrium andersonii</name>
    <dbReference type="NCBI Taxonomy" id="327968"/>
    <lineage>
        <taxon>Eukaryota</taxon>
        <taxon>Sar</taxon>
        <taxon>Alveolata</taxon>
        <taxon>Dinophyceae</taxon>
        <taxon>Gonyaulacales</taxon>
        <taxon>Pyrocystaceae</taxon>
        <taxon>Alexandrium</taxon>
    </lineage>
</organism>
<dbReference type="AlphaFoldDB" id="A0A7S2CTD6"/>
<dbReference type="EMBL" id="HBGQ01041181">
    <property type="protein sequence ID" value="CAD9434132.1"/>
    <property type="molecule type" value="Transcribed_RNA"/>
</dbReference>
<gene>
    <name evidence="2" type="ORF">AAND1436_LOCUS20128</name>
</gene>
<reference evidence="2" key="1">
    <citation type="submission" date="2021-01" db="EMBL/GenBank/DDBJ databases">
        <authorList>
            <person name="Corre E."/>
            <person name="Pelletier E."/>
            <person name="Niang G."/>
            <person name="Scheremetjew M."/>
            <person name="Finn R."/>
            <person name="Kale V."/>
            <person name="Holt S."/>
            <person name="Cochrane G."/>
            <person name="Meng A."/>
            <person name="Brown T."/>
            <person name="Cohen L."/>
        </authorList>
    </citation>
    <scope>NUCLEOTIDE SEQUENCE</scope>
    <source>
        <strain evidence="2">CCMP2222</strain>
    </source>
</reference>
<name>A0A7S2CTD6_9DINO</name>
<sequence>MAMDLPTGTGSSHLFGDVTSYLQNAVAEAEALKRLVQQNDEARRAELEELRRDVEKERFERRDAMNKIRYEFEEFVHKKIDKIFEEVEQFKHSEDDDDEEQQNEILGIVKDMGRFKAGLVDIQESWRELTANMVRDA</sequence>
<evidence type="ECO:0000313" key="2">
    <source>
        <dbReference type="EMBL" id="CAD9434132.1"/>
    </source>
</evidence>
<feature type="coiled-coil region" evidence="1">
    <location>
        <begin position="22"/>
        <end position="67"/>
    </location>
</feature>
<evidence type="ECO:0000256" key="1">
    <source>
        <dbReference type="SAM" id="Coils"/>
    </source>
</evidence>
<accession>A0A7S2CTD6</accession>